<dbReference type="Proteomes" id="UP000077755">
    <property type="component" value="Chromosome 2"/>
</dbReference>
<sequence length="139" mass="15885">MTWLIRDVDHGNNDLFTIKLHFGGHLTSNPRSYVGGSFKYVDKCDVDEISMLELYSMLTDCGVDAGFADLYYKLPKANMESGLFPVTSDTQALEMCTHLDSSRMLNLYCETSQETQLDYPITQTAECVDNEQKNREFER</sequence>
<feature type="domain" description="PB1-like" evidence="1">
    <location>
        <begin position="13"/>
        <end position="109"/>
    </location>
</feature>
<dbReference type="InterPro" id="IPR058594">
    <property type="entry name" value="PB1-like_dom_pln"/>
</dbReference>
<gene>
    <name evidence="2" type="ORF">DCAR_0205894</name>
</gene>
<dbReference type="Pfam" id="PF26130">
    <property type="entry name" value="PB1-like"/>
    <property type="match status" value="1"/>
</dbReference>
<reference evidence="2" key="2">
    <citation type="submission" date="2022-03" db="EMBL/GenBank/DDBJ databases">
        <title>Draft title - Genomic analysis of global carrot germplasm unveils the trajectory of domestication and the origin of high carotenoid orange carrot.</title>
        <authorList>
            <person name="Iorizzo M."/>
            <person name="Ellison S."/>
            <person name="Senalik D."/>
            <person name="Macko-Podgorni A."/>
            <person name="Grzebelus D."/>
            <person name="Bostan H."/>
            <person name="Rolling W."/>
            <person name="Curaba J."/>
            <person name="Simon P."/>
        </authorList>
    </citation>
    <scope>NUCLEOTIDE SEQUENCE</scope>
    <source>
        <tissue evidence="2">Leaf</tissue>
    </source>
</reference>
<protein>
    <recommendedName>
        <fullName evidence="1">PB1-like domain-containing protein</fullName>
    </recommendedName>
</protein>
<dbReference type="AlphaFoldDB" id="A0AAF0WB41"/>
<reference evidence="2" key="1">
    <citation type="journal article" date="2016" name="Nat. Genet.">
        <title>A high-quality carrot genome assembly provides new insights into carotenoid accumulation and asterid genome evolution.</title>
        <authorList>
            <person name="Iorizzo M."/>
            <person name="Ellison S."/>
            <person name="Senalik D."/>
            <person name="Zeng P."/>
            <person name="Satapoomin P."/>
            <person name="Huang J."/>
            <person name="Bowman M."/>
            <person name="Iovene M."/>
            <person name="Sanseverino W."/>
            <person name="Cavagnaro P."/>
            <person name="Yildiz M."/>
            <person name="Macko-Podgorni A."/>
            <person name="Moranska E."/>
            <person name="Grzebelus E."/>
            <person name="Grzebelus D."/>
            <person name="Ashrafi H."/>
            <person name="Zheng Z."/>
            <person name="Cheng S."/>
            <person name="Spooner D."/>
            <person name="Van Deynze A."/>
            <person name="Simon P."/>
        </authorList>
    </citation>
    <scope>NUCLEOTIDE SEQUENCE</scope>
    <source>
        <tissue evidence="2">Leaf</tissue>
    </source>
</reference>
<evidence type="ECO:0000313" key="2">
    <source>
        <dbReference type="EMBL" id="WOG86677.1"/>
    </source>
</evidence>
<name>A0AAF0WB41_DAUCS</name>
<organism evidence="2 3">
    <name type="scientific">Daucus carota subsp. sativus</name>
    <name type="common">Carrot</name>
    <dbReference type="NCBI Taxonomy" id="79200"/>
    <lineage>
        <taxon>Eukaryota</taxon>
        <taxon>Viridiplantae</taxon>
        <taxon>Streptophyta</taxon>
        <taxon>Embryophyta</taxon>
        <taxon>Tracheophyta</taxon>
        <taxon>Spermatophyta</taxon>
        <taxon>Magnoliopsida</taxon>
        <taxon>eudicotyledons</taxon>
        <taxon>Gunneridae</taxon>
        <taxon>Pentapetalae</taxon>
        <taxon>asterids</taxon>
        <taxon>campanulids</taxon>
        <taxon>Apiales</taxon>
        <taxon>Apiaceae</taxon>
        <taxon>Apioideae</taxon>
        <taxon>Scandiceae</taxon>
        <taxon>Daucinae</taxon>
        <taxon>Daucus</taxon>
        <taxon>Daucus sect. Daucus</taxon>
    </lineage>
</organism>
<proteinExistence type="predicted"/>
<evidence type="ECO:0000259" key="1">
    <source>
        <dbReference type="Pfam" id="PF26130"/>
    </source>
</evidence>
<accession>A0AAF0WB41</accession>
<dbReference type="EMBL" id="CP093344">
    <property type="protein sequence ID" value="WOG86677.1"/>
    <property type="molecule type" value="Genomic_DNA"/>
</dbReference>
<evidence type="ECO:0000313" key="3">
    <source>
        <dbReference type="Proteomes" id="UP000077755"/>
    </source>
</evidence>
<keyword evidence="3" id="KW-1185">Reference proteome</keyword>